<dbReference type="CDD" id="cd01055">
    <property type="entry name" value="Nonheme_Ferritin"/>
    <property type="match status" value="1"/>
</dbReference>
<feature type="binding site" evidence="6">
    <location>
        <position position="17"/>
    </location>
    <ligand>
        <name>Fe cation</name>
        <dbReference type="ChEBI" id="CHEBI:24875"/>
        <label>1</label>
    </ligand>
</feature>
<dbReference type="InterPro" id="IPR009040">
    <property type="entry name" value="Ferritin-like_diiron"/>
</dbReference>
<organism evidence="9">
    <name type="scientific">Fundidesulfovibrio putealis</name>
    <dbReference type="NCBI Taxonomy" id="270496"/>
    <lineage>
        <taxon>Bacteria</taxon>
        <taxon>Pseudomonadati</taxon>
        <taxon>Thermodesulfobacteriota</taxon>
        <taxon>Desulfovibrionia</taxon>
        <taxon>Desulfovibrionales</taxon>
        <taxon>Desulfovibrionaceae</taxon>
        <taxon>Fundidesulfovibrio</taxon>
    </lineage>
</organism>
<dbReference type="InterPro" id="IPR008331">
    <property type="entry name" value="Ferritin_DPS_dom"/>
</dbReference>
<feature type="binding site" evidence="6">
    <location>
        <position position="94"/>
    </location>
    <ligand>
        <name>Fe cation</name>
        <dbReference type="ChEBI" id="CHEBI:24875"/>
        <label>1</label>
    </ligand>
</feature>
<evidence type="ECO:0000256" key="4">
    <source>
        <dbReference type="ARBA" id="ARBA00023002"/>
    </source>
</evidence>
<feature type="domain" description="Ferritin-like diiron" evidence="8">
    <location>
        <begin position="1"/>
        <end position="145"/>
    </location>
</feature>
<dbReference type="InterPro" id="IPR009078">
    <property type="entry name" value="Ferritin-like_SF"/>
</dbReference>
<dbReference type="EMBL" id="DSRP01000626">
    <property type="protein sequence ID" value="HGG93077.1"/>
    <property type="molecule type" value="Genomic_DNA"/>
</dbReference>
<feature type="binding site" evidence="6">
    <location>
        <position position="53"/>
    </location>
    <ligand>
        <name>Fe cation</name>
        <dbReference type="ChEBI" id="CHEBI:24875"/>
        <label>1</label>
    </ligand>
</feature>
<evidence type="ECO:0000256" key="7">
    <source>
        <dbReference type="RuleBase" id="RU361145"/>
    </source>
</evidence>
<evidence type="ECO:0000256" key="3">
    <source>
        <dbReference type="ARBA" id="ARBA00022723"/>
    </source>
</evidence>
<keyword evidence="5 6" id="KW-0408">Iron</keyword>
<feature type="binding site" evidence="6">
    <location>
        <position position="127"/>
    </location>
    <ligand>
        <name>Fe cation</name>
        <dbReference type="ChEBI" id="CHEBI:24875"/>
        <label>1</label>
    </ligand>
</feature>
<proteinExistence type="inferred from homology"/>
<dbReference type="GO" id="GO:0042802">
    <property type="term" value="F:identical protein binding"/>
    <property type="evidence" value="ECO:0007669"/>
    <property type="project" value="UniProtKB-ARBA"/>
</dbReference>
<comment type="subcellular location">
    <subcellularLocation>
        <location evidence="7">Cytoplasm</location>
    </subcellularLocation>
</comment>
<dbReference type="Gene3D" id="1.20.1260.10">
    <property type="match status" value="1"/>
</dbReference>
<dbReference type="GO" id="GO:0006826">
    <property type="term" value="P:iron ion transport"/>
    <property type="evidence" value="ECO:0007669"/>
    <property type="project" value="InterPro"/>
</dbReference>
<protein>
    <recommendedName>
        <fullName evidence="7">Ferritin</fullName>
        <ecNumber evidence="7">1.16.3.2</ecNumber>
    </recommendedName>
</protein>
<dbReference type="PROSITE" id="PS50905">
    <property type="entry name" value="FERRITIN_LIKE"/>
    <property type="match status" value="1"/>
</dbReference>
<sequence>MLTENMQKALNDQVKWELWSSYLYLSMASYFEDLGLTGFANWMKVQEQEEKFHATKFYNYTIERGGRIILQTLEAPENTWASPLAAFQDTLRHEQGVTARINALMDLAIAEKDHATASYLKWFIDEQVEEESSVQDAINKLKLVEGNPSALYLLDKELGTRVFTPPAAGA</sequence>
<evidence type="ECO:0000256" key="5">
    <source>
        <dbReference type="ARBA" id="ARBA00023004"/>
    </source>
</evidence>
<dbReference type="GO" id="GO:0005829">
    <property type="term" value="C:cytosol"/>
    <property type="evidence" value="ECO:0007669"/>
    <property type="project" value="TreeGrafter"/>
</dbReference>
<keyword evidence="3 6" id="KW-0479">Metal-binding</keyword>
<accession>A0A7C4AHS9</accession>
<comment type="function">
    <text evidence="7">Iron-storage protein.</text>
</comment>
<dbReference type="InterPro" id="IPR001519">
    <property type="entry name" value="Ferritin"/>
</dbReference>
<feature type="binding site" evidence="6">
    <location>
        <position position="50"/>
    </location>
    <ligand>
        <name>Fe cation</name>
        <dbReference type="ChEBI" id="CHEBI:24875"/>
        <label>1</label>
    </ligand>
</feature>
<dbReference type="GO" id="GO:0004322">
    <property type="term" value="F:ferroxidase activity"/>
    <property type="evidence" value="ECO:0007669"/>
    <property type="project" value="TreeGrafter"/>
</dbReference>
<comment type="caution">
    <text evidence="9">The sequence shown here is derived from an EMBL/GenBank/DDBJ whole genome shotgun (WGS) entry which is preliminary data.</text>
</comment>
<keyword evidence="7" id="KW-0963">Cytoplasm</keyword>
<dbReference type="FunFam" id="1.20.1260.10:FF:000001">
    <property type="entry name" value="Non-heme ferritin"/>
    <property type="match status" value="1"/>
</dbReference>
<dbReference type="GO" id="GO:0008198">
    <property type="term" value="F:ferrous iron binding"/>
    <property type="evidence" value="ECO:0007669"/>
    <property type="project" value="TreeGrafter"/>
</dbReference>
<dbReference type="GO" id="GO:0008199">
    <property type="term" value="F:ferric iron binding"/>
    <property type="evidence" value="ECO:0007669"/>
    <property type="project" value="InterPro"/>
</dbReference>
<dbReference type="EC" id="1.16.3.2" evidence="7"/>
<evidence type="ECO:0000256" key="1">
    <source>
        <dbReference type="ARBA" id="ARBA00006950"/>
    </source>
</evidence>
<evidence type="ECO:0000256" key="6">
    <source>
        <dbReference type="PIRSR" id="PIRSR601519-1"/>
    </source>
</evidence>
<dbReference type="InterPro" id="IPR012347">
    <property type="entry name" value="Ferritin-like"/>
</dbReference>
<reference evidence="9" key="1">
    <citation type="journal article" date="2020" name="mSystems">
        <title>Genome- and Community-Level Interaction Insights into Carbon Utilization and Element Cycling Functions of Hydrothermarchaeota in Hydrothermal Sediment.</title>
        <authorList>
            <person name="Zhou Z."/>
            <person name="Liu Y."/>
            <person name="Xu W."/>
            <person name="Pan J."/>
            <person name="Luo Z.H."/>
            <person name="Li M."/>
        </authorList>
    </citation>
    <scope>NUCLEOTIDE SEQUENCE [LARGE SCALE GENOMIC DNA]</scope>
    <source>
        <strain evidence="9">SpSt-413</strain>
    </source>
</reference>
<dbReference type="SUPFAM" id="SSF47240">
    <property type="entry name" value="Ferritin-like"/>
    <property type="match status" value="1"/>
</dbReference>
<comment type="similarity">
    <text evidence="1 7">Belongs to the ferritin family. Prokaryotic subfamily.</text>
</comment>
<dbReference type="PANTHER" id="PTHR11431:SF127">
    <property type="entry name" value="BACTERIAL NON-HEME FERRITIN"/>
    <property type="match status" value="1"/>
</dbReference>
<dbReference type="InterPro" id="IPR041719">
    <property type="entry name" value="Ferritin_prok"/>
</dbReference>
<keyword evidence="4" id="KW-0560">Oxidoreductase</keyword>
<name>A0A7C4AHS9_9BACT</name>
<comment type="catalytic activity">
    <reaction evidence="7">
        <text>4 Fe(2+) + O2 + 6 H2O = 4 iron(III) oxide-hydroxide + 12 H(+)</text>
        <dbReference type="Rhea" id="RHEA:11972"/>
        <dbReference type="ChEBI" id="CHEBI:15377"/>
        <dbReference type="ChEBI" id="CHEBI:15378"/>
        <dbReference type="ChEBI" id="CHEBI:15379"/>
        <dbReference type="ChEBI" id="CHEBI:29033"/>
        <dbReference type="ChEBI" id="CHEBI:78619"/>
        <dbReference type="EC" id="1.16.3.2"/>
    </reaction>
</comment>
<gene>
    <name evidence="9" type="ORF">ENR59_09040</name>
</gene>
<evidence type="ECO:0000313" key="9">
    <source>
        <dbReference type="EMBL" id="HGG93077.1"/>
    </source>
</evidence>
<dbReference type="PANTHER" id="PTHR11431">
    <property type="entry name" value="FERRITIN"/>
    <property type="match status" value="1"/>
</dbReference>
<evidence type="ECO:0000259" key="8">
    <source>
        <dbReference type="PROSITE" id="PS50905"/>
    </source>
</evidence>
<evidence type="ECO:0000256" key="2">
    <source>
        <dbReference type="ARBA" id="ARBA00022434"/>
    </source>
</evidence>
<dbReference type="Pfam" id="PF00210">
    <property type="entry name" value="Ferritin"/>
    <property type="match status" value="1"/>
</dbReference>
<keyword evidence="2 7" id="KW-0409">Iron storage</keyword>
<dbReference type="AlphaFoldDB" id="A0A7C4AHS9"/>
<dbReference type="GO" id="GO:0006879">
    <property type="term" value="P:intracellular iron ion homeostasis"/>
    <property type="evidence" value="ECO:0007669"/>
    <property type="project" value="UniProtKB-KW"/>
</dbReference>